<dbReference type="InterPro" id="IPR036640">
    <property type="entry name" value="ABC1_TM_sf"/>
</dbReference>
<dbReference type="SUPFAM" id="SSF52540">
    <property type="entry name" value="P-loop containing nucleoside triphosphate hydrolases"/>
    <property type="match status" value="3"/>
</dbReference>
<dbReference type="Gene3D" id="3.40.50.300">
    <property type="entry name" value="P-loop containing nucleotide triphosphate hydrolases"/>
    <property type="match status" value="2"/>
</dbReference>
<keyword evidence="5" id="KW-0677">Repeat</keyword>
<feature type="transmembrane region" description="Helical" evidence="11">
    <location>
        <begin position="103"/>
        <end position="124"/>
    </location>
</feature>
<gene>
    <name evidence="14" type="ORF">FJTKL_08934</name>
</gene>
<comment type="subcellular location">
    <subcellularLocation>
        <location evidence="1">Membrane</location>
        <topology evidence="1">Multi-pass membrane protein</topology>
    </subcellularLocation>
</comment>
<feature type="transmembrane region" description="Helical" evidence="11">
    <location>
        <begin position="287"/>
        <end position="309"/>
    </location>
</feature>
<dbReference type="CDD" id="cd18577">
    <property type="entry name" value="ABC_6TM_Pgp_ABCB1_D1_like"/>
    <property type="match status" value="1"/>
</dbReference>
<evidence type="ECO:0000313" key="14">
    <source>
        <dbReference type="EMBL" id="KAL2284583.1"/>
    </source>
</evidence>
<feature type="transmembrane region" description="Helical" evidence="11">
    <location>
        <begin position="1003"/>
        <end position="1026"/>
    </location>
</feature>
<reference evidence="14 15" key="1">
    <citation type="submission" date="2024-03" db="EMBL/GenBank/DDBJ databases">
        <title>A high-quality draft genome sequence of Diaporthe vaccinii, a causative agent of upright dieback and viscid rot disease in cranberry plants.</title>
        <authorList>
            <person name="Sarrasin M."/>
            <person name="Lang B.F."/>
            <person name="Burger G."/>
        </authorList>
    </citation>
    <scope>NUCLEOTIDE SEQUENCE [LARGE SCALE GENOMIC DNA]</scope>
    <source>
        <strain evidence="14 15">IS7</strain>
    </source>
</reference>
<comment type="similarity">
    <text evidence="2">Belongs to the ABC transporter superfamily. ABCB family. Multidrug resistance exporter (TC 3.A.1.201) subfamily.</text>
</comment>
<name>A0ABR4EQ78_9PEZI</name>
<keyword evidence="8 11" id="KW-1133">Transmembrane helix</keyword>
<feature type="domain" description="ABC transporter" evidence="12">
    <location>
        <begin position="1110"/>
        <end position="1348"/>
    </location>
</feature>
<evidence type="ECO:0000256" key="3">
    <source>
        <dbReference type="ARBA" id="ARBA00022448"/>
    </source>
</evidence>
<evidence type="ECO:0000256" key="10">
    <source>
        <dbReference type="SAM" id="MobiDB-lite"/>
    </source>
</evidence>
<accession>A0ABR4EQ78</accession>
<dbReference type="InterPro" id="IPR003593">
    <property type="entry name" value="AAA+_ATPase"/>
</dbReference>
<dbReference type="InterPro" id="IPR017871">
    <property type="entry name" value="ABC_transporter-like_CS"/>
</dbReference>
<evidence type="ECO:0000256" key="4">
    <source>
        <dbReference type="ARBA" id="ARBA00022692"/>
    </source>
</evidence>
<feature type="transmembrane region" description="Helical" evidence="11">
    <location>
        <begin position="898"/>
        <end position="918"/>
    </location>
</feature>
<feature type="transmembrane region" description="Helical" evidence="11">
    <location>
        <begin position="321"/>
        <end position="338"/>
    </location>
</feature>
<feature type="transmembrane region" description="Helical" evidence="11">
    <location>
        <begin position="773"/>
        <end position="796"/>
    </location>
</feature>
<feature type="region of interest" description="Disordered" evidence="10">
    <location>
        <begin position="1"/>
        <end position="32"/>
    </location>
</feature>
<feature type="transmembrane region" description="Helical" evidence="11">
    <location>
        <begin position="208"/>
        <end position="229"/>
    </location>
</feature>
<feature type="compositionally biased region" description="Basic and acidic residues" evidence="10">
    <location>
        <begin position="448"/>
        <end position="468"/>
    </location>
</feature>
<dbReference type="SUPFAM" id="SSF90123">
    <property type="entry name" value="ABC transporter transmembrane region"/>
    <property type="match status" value="2"/>
</dbReference>
<evidence type="ECO:0000256" key="9">
    <source>
        <dbReference type="ARBA" id="ARBA00023136"/>
    </source>
</evidence>
<dbReference type="SMART" id="SM00382">
    <property type="entry name" value="AAA"/>
    <property type="match status" value="2"/>
</dbReference>
<dbReference type="PANTHER" id="PTHR43394">
    <property type="entry name" value="ATP-DEPENDENT PERMEASE MDL1, MITOCHONDRIAL"/>
    <property type="match status" value="1"/>
</dbReference>
<dbReference type="EMBL" id="JBAWTH010000036">
    <property type="protein sequence ID" value="KAL2284583.1"/>
    <property type="molecule type" value="Genomic_DNA"/>
</dbReference>
<keyword evidence="3" id="KW-0813">Transport</keyword>
<dbReference type="PANTHER" id="PTHR43394:SF11">
    <property type="entry name" value="ATP-BINDING CASSETTE TRANSPORTER"/>
    <property type="match status" value="1"/>
</dbReference>
<feature type="transmembrane region" description="Helical" evidence="11">
    <location>
        <begin position="924"/>
        <end position="942"/>
    </location>
</feature>
<evidence type="ECO:0000256" key="1">
    <source>
        <dbReference type="ARBA" id="ARBA00004141"/>
    </source>
</evidence>
<feature type="transmembrane region" description="Helical" evidence="11">
    <location>
        <begin position="822"/>
        <end position="845"/>
    </location>
</feature>
<protein>
    <recommendedName>
        <fullName evidence="16">ABC transporter</fullName>
    </recommendedName>
</protein>
<feature type="domain" description="ABC transporter" evidence="12">
    <location>
        <begin position="383"/>
        <end position="701"/>
    </location>
</feature>
<dbReference type="PROSITE" id="PS50893">
    <property type="entry name" value="ABC_TRANSPORTER_2"/>
    <property type="match status" value="2"/>
</dbReference>
<feature type="transmembrane region" description="Helical" evidence="11">
    <location>
        <begin position="53"/>
        <end position="77"/>
    </location>
</feature>
<organism evidence="14 15">
    <name type="scientific">Diaporthe vaccinii</name>
    <dbReference type="NCBI Taxonomy" id="105482"/>
    <lineage>
        <taxon>Eukaryota</taxon>
        <taxon>Fungi</taxon>
        <taxon>Dikarya</taxon>
        <taxon>Ascomycota</taxon>
        <taxon>Pezizomycotina</taxon>
        <taxon>Sordariomycetes</taxon>
        <taxon>Sordariomycetidae</taxon>
        <taxon>Diaporthales</taxon>
        <taxon>Diaporthaceae</taxon>
        <taxon>Diaporthe</taxon>
        <taxon>Diaporthe eres species complex</taxon>
    </lineage>
</organism>
<dbReference type="Proteomes" id="UP001600888">
    <property type="component" value="Unassembled WGS sequence"/>
</dbReference>
<evidence type="ECO:0000256" key="6">
    <source>
        <dbReference type="ARBA" id="ARBA00022741"/>
    </source>
</evidence>
<feature type="region of interest" description="Disordered" evidence="10">
    <location>
        <begin position="448"/>
        <end position="514"/>
    </location>
</feature>
<evidence type="ECO:0008006" key="16">
    <source>
        <dbReference type="Google" id="ProtNLM"/>
    </source>
</evidence>
<evidence type="ECO:0000313" key="15">
    <source>
        <dbReference type="Proteomes" id="UP001600888"/>
    </source>
</evidence>
<dbReference type="InterPro" id="IPR027417">
    <property type="entry name" value="P-loop_NTPase"/>
</dbReference>
<feature type="domain" description="ABC transmembrane type-1" evidence="13">
    <location>
        <begin position="777"/>
        <end position="1066"/>
    </location>
</feature>
<feature type="compositionally biased region" description="Polar residues" evidence="10">
    <location>
        <begin position="12"/>
        <end position="32"/>
    </location>
</feature>
<proteinExistence type="inferred from homology"/>
<dbReference type="Pfam" id="PF00005">
    <property type="entry name" value="ABC_tran"/>
    <property type="match status" value="3"/>
</dbReference>
<evidence type="ECO:0000259" key="12">
    <source>
        <dbReference type="PROSITE" id="PS50893"/>
    </source>
</evidence>
<dbReference type="CDD" id="cd03249">
    <property type="entry name" value="ABC_MTABC3_MDL1_MDL2"/>
    <property type="match status" value="1"/>
</dbReference>
<comment type="caution">
    <text evidence="14">The sequence shown here is derived from an EMBL/GenBank/DDBJ whole genome shotgun (WGS) entry which is preliminary data.</text>
</comment>
<dbReference type="InterPro" id="IPR039421">
    <property type="entry name" value="Type_1_exporter"/>
</dbReference>
<dbReference type="Pfam" id="PF00664">
    <property type="entry name" value="ABC_membrane"/>
    <property type="match status" value="2"/>
</dbReference>
<evidence type="ECO:0000256" key="7">
    <source>
        <dbReference type="ARBA" id="ARBA00022840"/>
    </source>
</evidence>
<evidence type="ECO:0000256" key="11">
    <source>
        <dbReference type="SAM" id="Phobius"/>
    </source>
</evidence>
<dbReference type="PROSITE" id="PS50929">
    <property type="entry name" value="ABC_TM1F"/>
    <property type="match status" value="2"/>
</dbReference>
<dbReference type="InterPro" id="IPR003439">
    <property type="entry name" value="ABC_transporter-like_ATP-bd"/>
</dbReference>
<feature type="compositionally biased region" description="Basic and acidic residues" evidence="10">
    <location>
        <begin position="475"/>
        <end position="492"/>
    </location>
</feature>
<sequence>MASKGDVDVSVDNKTGQQQPSEDGTPKQATQNERQAVWGDYFRVFTYAKKWDFVLMFGAAVASLAAGVTTPLMNVIFGRLVGNFTSFGTPGSSTTRADFERTLNFQCLLMFVLFIVRFTCNYVSKFCFRLIGIRLSAAIRLHYLSRLLSQTVHVLDSMPPGAAAGTITSEANVLQIGISEKLGTFLEFAACIVAAIVVAFTYSWQVTLVTSSVVLFIGLCVGILLPFIIKGTSRSTAAETKAGAVATEAFSGIRMVYACGAQKKMGDKYSSWVVEAKKHGMYTSPFMGLNFALVFFGLYSAFALCFWYGTRAFTQGIVDGIGSIVIVLFSVFLMAISLERMSGPLIAASKATVAAASFFAVIDAPQPEKGTLREPDVTADGDIVFEGVTFAYPGRPNTKVLDNLNLTIDAGKVTAIVGPSGSGKSTVVALVERWYTLHSQAAISKAIDKKVEKKEPKVSDEKPKDKKPFWSRSKAKGDQTKAGDEQEQDAAKDTAVTPTPDEQGSGEPVPLSGRVVTAGHNLDEIDVKWWRSQIGLVQQEPFLFNDTIYANVMHGLVGTKRENEPLESKQELVRDACKEAFADEFIDRLPDGYETQVGDSGLKLSGGQRQRLAIARSIVKKPKILVLDEATSAIDVRSEKIIQAALDRVSKGRTTITIAHRLSTIAKADKIVVLQKGKLMEQGTHEGLLSNDAGVYSGLVRAQRLTLGREEDEEDSDALEDKEAEEIQAILSREKSASKALAGGSETELETAWVNRGLAGSFGRLLYEQRSRFPFYVLILLAASGIASGTPLQAWLFGQVLQIFTFILSPSRFLREAEFWSLMWFVVAIGLGFCYLVLGIVAVNLQHFICAAYRQQYFSAIIRQKMLFFDDENHSVGTLASRVQGDPKQLEELLGMNMGMVVSSVLQLCGSLTIAFVFGWKLALVATCVTVPIGLACAWYRFKYEMEFEKLSAEVFSESSKWAAEAIGAFRCVSSLTLEDVIIERYRQLLDGHVMSAYRKARWTTLIFALSDSLALACQALIFWYGGRLLASGEYKVLNFFVCFMAVTQGAEQAGVGFSFGPNAAQANAAANRILSIRESRGERESLRDETTGAIKETQTIPDSENGIKIELKDVGFRYPTRQVQVFKHLNITVEKGQFAALVGASGAGKSSTVALLERFYDAQQGSIMCNGRDITSVDVHEYRKIFSLVAQEASLFQGTIRENILLGIPDSSTVTDTQLHQACQDAAIHDFIISLPEGYNTDVGSRGVALSGGQKQRVSIARAIIRDPKVLLLDEATSSLDSESERQISAALQKVAKGRTTVAVAHRLSTIQHADVIYVLGEGKVLEVGNHADLLKQKGVYYTMCQSQALDR</sequence>
<evidence type="ECO:0000256" key="5">
    <source>
        <dbReference type="ARBA" id="ARBA00022737"/>
    </source>
</evidence>
<keyword evidence="9 11" id="KW-0472">Membrane</keyword>
<evidence type="ECO:0000259" key="13">
    <source>
        <dbReference type="PROSITE" id="PS50929"/>
    </source>
</evidence>
<keyword evidence="15" id="KW-1185">Reference proteome</keyword>
<keyword evidence="7" id="KW-0067">ATP-binding</keyword>
<keyword evidence="6" id="KW-0547">Nucleotide-binding</keyword>
<dbReference type="CDD" id="cd18578">
    <property type="entry name" value="ABC_6TM_Pgp_ABCB1_D2_like"/>
    <property type="match status" value="1"/>
</dbReference>
<feature type="transmembrane region" description="Helical" evidence="11">
    <location>
        <begin position="182"/>
        <end position="202"/>
    </location>
</feature>
<dbReference type="Gene3D" id="1.20.1560.10">
    <property type="entry name" value="ABC transporter type 1, transmembrane domain"/>
    <property type="match status" value="1"/>
</dbReference>
<feature type="domain" description="ABC transmembrane type-1" evidence="13">
    <location>
        <begin position="57"/>
        <end position="350"/>
    </location>
</feature>
<dbReference type="InterPro" id="IPR011527">
    <property type="entry name" value="ABC1_TM_dom"/>
</dbReference>
<evidence type="ECO:0000256" key="2">
    <source>
        <dbReference type="ARBA" id="ARBA00007577"/>
    </source>
</evidence>
<keyword evidence="4 11" id="KW-0812">Transmembrane</keyword>
<evidence type="ECO:0000256" key="8">
    <source>
        <dbReference type="ARBA" id="ARBA00022989"/>
    </source>
</evidence>
<dbReference type="PROSITE" id="PS00211">
    <property type="entry name" value="ABC_TRANSPORTER_1"/>
    <property type="match status" value="2"/>
</dbReference>